<feature type="transmembrane region" description="Helical" evidence="6">
    <location>
        <begin position="358"/>
        <end position="377"/>
    </location>
</feature>
<gene>
    <name evidence="7" type="ORF">HMPREF9498_02316</name>
</gene>
<keyword evidence="3 6" id="KW-0812">Transmembrane</keyword>
<feature type="transmembrane region" description="Helical" evidence="6">
    <location>
        <begin position="173"/>
        <end position="193"/>
    </location>
</feature>
<evidence type="ECO:0000256" key="6">
    <source>
        <dbReference type="SAM" id="Phobius"/>
    </source>
</evidence>
<keyword evidence="2" id="KW-1003">Cell membrane</keyword>
<organism evidence="7 8">
    <name type="scientific">Enterococcus faecalis TX4248</name>
    <dbReference type="NCBI Taxonomy" id="749495"/>
    <lineage>
        <taxon>Bacteria</taxon>
        <taxon>Bacillati</taxon>
        <taxon>Bacillota</taxon>
        <taxon>Bacilli</taxon>
        <taxon>Lactobacillales</taxon>
        <taxon>Enterococcaceae</taxon>
        <taxon>Enterococcus</taxon>
    </lineage>
</organism>
<evidence type="ECO:0000313" key="8">
    <source>
        <dbReference type="Proteomes" id="UP000004846"/>
    </source>
</evidence>
<evidence type="ECO:0000256" key="4">
    <source>
        <dbReference type="ARBA" id="ARBA00022989"/>
    </source>
</evidence>
<dbReference type="HOGENOM" id="CLU_022017_7_4_9"/>
<dbReference type="InterPro" id="IPR050833">
    <property type="entry name" value="Poly_Biosynth_Transport"/>
</dbReference>
<evidence type="ECO:0000256" key="3">
    <source>
        <dbReference type="ARBA" id="ARBA00022692"/>
    </source>
</evidence>
<feature type="transmembrane region" description="Helical" evidence="6">
    <location>
        <begin position="89"/>
        <end position="111"/>
    </location>
</feature>
<sequence length="474" mass="52937">MEALIAMGKYKKLAGNSVVFAAGNLGSKMISFILVPLYTYYLTTTEYGIVDLVTTTTSLLLPIVSGGIAVAVLRFTLDKNANKSIVVSNSAVISLIGIVLSFALYVALSFFNVLENALIYFVLLLSLQILTQILAQFARGNGQVKVFAFNGMLKTAVIGVTNILFLVNFHMGLQGYLLALVVAEIVSLIYLLITTPYFSYLKLSAVDFTYMKDMLIFSLPTIPNDVLWWFVNSSSRYFILFFLGAGANGLYAVANKIPSLISMIQSVFSQAWQISLVEEKDSKNKHEFHGQIFKVYSFLLFTVASGILVFLKFFTANLVAKAYYDSWQVTPLLLLSAIYSGFIGFYGQFYVAEKKTKGLMNTSIISGILSIICNYIFISAFGLMGIGIASAISLFAGWMVRIYDTRSFVHIKIDWSRLIGNHMILLIQFILLFLVDAGLLMVIEFIMFIALMFFNKDIVSNFIEQFIKIIKRKK</sequence>
<dbReference type="InterPro" id="IPR002797">
    <property type="entry name" value="Polysacc_synth"/>
</dbReference>
<feature type="transmembrane region" description="Helical" evidence="6">
    <location>
        <begin position="214"/>
        <end position="231"/>
    </location>
</feature>
<proteinExistence type="predicted"/>
<feature type="transmembrane region" description="Helical" evidence="6">
    <location>
        <begin position="295"/>
        <end position="314"/>
    </location>
</feature>
<dbReference type="RefSeq" id="WP_002385800.1">
    <property type="nucleotide sequence ID" value="NZ_GL454475.1"/>
</dbReference>
<keyword evidence="5 6" id="KW-0472">Membrane</keyword>
<dbReference type="GO" id="GO:0005886">
    <property type="term" value="C:plasma membrane"/>
    <property type="evidence" value="ECO:0007669"/>
    <property type="project" value="UniProtKB-SubCell"/>
</dbReference>
<dbReference type="Pfam" id="PF01943">
    <property type="entry name" value="Polysacc_synt"/>
    <property type="match status" value="1"/>
</dbReference>
<reference evidence="7 8" key="1">
    <citation type="submission" date="2010-07" db="EMBL/GenBank/DDBJ databases">
        <authorList>
            <person name="Sid Ahmed O."/>
        </authorList>
    </citation>
    <scope>NUCLEOTIDE SEQUENCE [LARGE SCALE GENOMIC DNA]</scope>
    <source>
        <strain evidence="7 8">TX4248</strain>
    </source>
</reference>
<dbReference type="AlphaFoldDB" id="A0A125W3Q9"/>
<evidence type="ECO:0000256" key="1">
    <source>
        <dbReference type="ARBA" id="ARBA00004651"/>
    </source>
</evidence>
<comment type="caution">
    <text evidence="7">The sequence shown here is derived from an EMBL/GenBank/DDBJ whole genome shotgun (WGS) entry which is preliminary data.</text>
</comment>
<protein>
    <submittedName>
        <fullName evidence="7">Polysaccharide biosynthesis protein</fullName>
    </submittedName>
</protein>
<dbReference type="EMBL" id="AEBR01000080">
    <property type="protein sequence ID" value="EFM82039.1"/>
    <property type="molecule type" value="Genomic_DNA"/>
</dbReference>
<feature type="transmembrane region" description="Helical" evidence="6">
    <location>
        <begin position="117"/>
        <end position="135"/>
    </location>
</feature>
<feature type="transmembrane region" description="Helical" evidence="6">
    <location>
        <begin position="326"/>
        <end position="346"/>
    </location>
</feature>
<dbReference type="PANTHER" id="PTHR30250:SF11">
    <property type="entry name" value="O-ANTIGEN TRANSPORTER-RELATED"/>
    <property type="match status" value="1"/>
</dbReference>
<evidence type="ECO:0000256" key="2">
    <source>
        <dbReference type="ARBA" id="ARBA00022475"/>
    </source>
</evidence>
<feature type="transmembrane region" description="Helical" evidence="6">
    <location>
        <begin position="424"/>
        <end position="454"/>
    </location>
</feature>
<dbReference type="Proteomes" id="UP000004846">
    <property type="component" value="Unassembled WGS sequence"/>
</dbReference>
<comment type="subcellular location">
    <subcellularLocation>
        <location evidence="1">Cell membrane</location>
        <topology evidence="1">Multi-pass membrane protein</topology>
    </subcellularLocation>
</comment>
<feature type="transmembrane region" description="Helical" evidence="6">
    <location>
        <begin position="237"/>
        <end position="254"/>
    </location>
</feature>
<keyword evidence="4 6" id="KW-1133">Transmembrane helix</keyword>
<dbReference type="PANTHER" id="PTHR30250">
    <property type="entry name" value="PST FAMILY PREDICTED COLANIC ACID TRANSPORTER"/>
    <property type="match status" value="1"/>
</dbReference>
<feature type="transmembrane region" description="Helical" evidence="6">
    <location>
        <begin position="147"/>
        <end position="167"/>
    </location>
</feature>
<name>A0A125W3Q9_ENTFL</name>
<feature type="transmembrane region" description="Helical" evidence="6">
    <location>
        <begin position="18"/>
        <end position="39"/>
    </location>
</feature>
<evidence type="ECO:0000313" key="7">
    <source>
        <dbReference type="EMBL" id="EFM82039.1"/>
    </source>
</evidence>
<accession>A0A125W3Q9</accession>
<feature type="transmembrane region" description="Helical" evidence="6">
    <location>
        <begin position="59"/>
        <end position="77"/>
    </location>
</feature>
<evidence type="ECO:0000256" key="5">
    <source>
        <dbReference type="ARBA" id="ARBA00023136"/>
    </source>
</evidence>